<name>A0ABW5BH18_9PROT</name>
<dbReference type="SUPFAM" id="SSF51621">
    <property type="entry name" value="Phosphoenolpyruvate/pyruvate domain"/>
    <property type="match status" value="1"/>
</dbReference>
<keyword evidence="1" id="KW-0456">Lyase</keyword>
<evidence type="ECO:0000313" key="1">
    <source>
        <dbReference type="EMBL" id="MFD2204731.1"/>
    </source>
</evidence>
<protein>
    <submittedName>
        <fullName evidence="1">Isocitrate lyase/phosphoenolpyruvate mutase family protein</fullName>
    </submittedName>
</protein>
<dbReference type="PANTHER" id="PTHR42905:SF16">
    <property type="entry name" value="CARBOXYPHOSPHONOENOLPYRUVATE PHOSPHONOMUTASE-LIKE PROTEIN (AFU_ORTHOLOGUE AFUA_5G07230)"/>
    <property type="match status" value="1"/>
</dbReference>
<dbReference type="Proteomes" id="UP001597294">
    <property type="component" value="Unassembled WGS sequence"/>
</dbReference>
<dbReference type="GO" id="GO:0016829">
    <property type="term" value="F:lyase activity"/>
    <property type="evidence" value="ECO:0007669"/>
    <property type="project" value="UniProtKB-KW"/>
</dbReference>
<keyword evidence="2" id="KW-1185">Reference proteome</keyword>
<sequence>MTTSHYKAQTLHKLHIKGDPLILQNIWDAGSAKVVANSGAQAIATGSWPVASAFGYADGEQLPLDLALANIKRISDSVDLPVTMDIEAGYGRTPENVGKTVTLALQNGAVGFNLEDQNISNSSLFSIEEQSKRIKAARAVSDALEIFAFINARTDVFLQANADDDNAKLFTEVVARSKAYFAAGANGLFIPGLIDADLIEELCKSSPLPINIMVMPDCPTNNELTKLGVSRISYGPGPYQAAMKLLESQCHKLYS</sequence>
<dbReference type="InterPro" id="IPR040442">
    <property type="entry name" value="Pyrv_kinase-like_dom_sf"/>
</dbReference>
<dbReference type="InterPro" id="IPR039556">
    <property type="entry name" value="ICL/PEPM"/>
</dbReference>
<comment type="caution">
    <text evidence="1">The sequence shown here is derived from an EMBL/GenBank/DDBJ whole genome shotgun (WGS) entry which is preliminary data.</text>
</comment>
<dbReference type="Pfam" id="PF13714">
    <property type="entry name" value="PEP_mutase"/>
    <property type="match status" value="1"/>
</dbReference>
<dbReference type="InterPro" id="IPR015813">
    <property type="entry name" value="Pyrv/PenolPyrv_kinase-like_dom"/>
</dbReference>
<accession>A0ABW5BH18</accession>
<dbReference type="CDD" id="cd00377">
    <property type="entry name" value="ICL_PEPM"/>
    <property type="match status" value="1"/>
</dbReference>
<evidence type="ECO:0000313" key="2">
    <source>
        <dbReference type="Proteomes" id="UP001597294"/>
    </source>
</evidence>
<reference evidence="2" key="1">
    <citation type="journal article" date="2019" name="Int. J. Syst. Evol. Microbiol.">
        <title>The Global Catalogue of Microorganisms (GCM) 10K type strain sequencing project: providing services to taxonomists for standard genome sequencing and annotation.</title>
        <authorList>
            <consortium name="The Broad Institute Genomics Platform"/>
            <consortium name="The Broad Institute Genome Sequencing Center for Infectious Disease"/>
            <person name="Wu L."/>
            <person name="Ma J."/>
        </authorList>
    </citation>
    <scope>NUCLEOTIDE SEQUENCE [LARGE SCALE GENOMIC DNA]</scope>
    <source>
        <strain evidence="2">CGMCC 4.7192</strain>
    </source>
</reference>
<gene>
    <name evidence="1" type="ORF">ACFSKO_03885</name>
</gene>
<organism evidence="1 2">
    <name type="scientific">Kiloniella antarctica</name>
    <dbReference type="NCBI Taxonomy" id="1550907"/>
    <lineage>
        <taxon>Bacteria</taxon>
        <taxon>Pseudomonadati</taxon>
        <taxon>Pseudomonadota</taxon>
        <taxon>Alphaproteobacteria</taxon>
        <taxon>Rhodospirillales</taxon>
        <taxon>Kiloniellaceae</taxon>
        <taxon>Kiloniella</taxon>
    </lineage>
</organism>
<dbReference type="PANTHER" id="PTHR42905">
    <property type="entry name" value="PHOSPHOENOLPYRUVATE CARBOXYLASE"/>
    <property type="match status" value="1"/>
</dbReference>
<dbReference type="EMBL" id="JBHUII010000001">
    <property type="protein sequence ID" value="MFD2204731.1"/>
    <property type="molecule type" value="Genomic_DNA"/>
</dbReference>
<proteinExistence type="predicted"/>
<dbReference type="RefSeq" id="WP_380248606.1">
    <property type="nucleotide sequence ID" value="NZ_JBHUII010000001.1"/>
</dbReference>
<dbReference type="Gene3D" id="3.20.20.60">
    <property type="entry name" value="Phosphoenolpyruvate-binding domains"/>
    <property type="match status" value="1"/>
</dbReference>